<accession>A0A4Y2D803</accession>
<evidence type="ECO:0000313" key="2">
    <source>
        <dbReference type="Proteomes" id="UP000499080"/>
    </source>
</evidence>
<proteinExistence type="predicted"/>
<comment type="caution">
    <text evidence="1">The sequence shown here is derived from an EMBL/GenBank/DDBJ whole genome shotgun (WGS) entry which is preliminary data.</text>
</comment>
<organism evidence="1 2">
    <name type="scientific">Araneus ventricosus</name>
    <name type="common">Orbweaver spider</name>
    <name type="synonym">Epeira ventricosa</name>
    <dbReference type="NCBI Taxonomy" id="182803"/>
    <lineage>
        <taxon>Eukaryota</taxon>
        <taxon>Metazoa</taxon>
        <taxon>Ecdysozoa</taxon>
        <taxon>Arthropoda</taxon>
        <taxon>Chelicerata</taxon>
        <taxon>Arachnida</taxon>
        <taxon>Araneae</taxon>
        <taxon>Araneomorphae</taxon>
        <taxon>Entelegynae</taxon>
        <taxon>Araneoidea</taxon>
        <taxon>Araneidae</taxon>
        <taxon>Araneus</taxon>
    </lineage>
</organism>
<evidence type="ECO:0000313" key="1">
    <source>
        <dbReference type="EMBL" id="GBM12226.1"/>
    </source>
</evidence>
<reference evidence="1 2" key="1">
    <citation type="journal article" date="2019" name="Sci. Rep.">
        <title>Orb-weaving spider Araneus ventricosus genome elucidates the spidroin gene catalogue.</title>
        <authorList>
            <person name="Kono N."/>
            <person name="Nakamura H."/>
            <person name="Ohtoshi R."/>
            <person name="Moran D.A.P."/>
            <person name="Shinohara A."/>
            <person name="Yoshida Y."/>
            <person name="Fujiwara M."/>
            <person name="Mori M."/>
            <person name="Tomita M."/>
            <person name="Arakawa K."/>
        </authorList>
    </citation>
    <scope>NUCLEOTIDE SEQUENCE [LARGE SCALE GENOMIC DNA]</scope>
</reference>
<dbReference type="AlphaFoldDB" id="A0A4Y2D803"/>
<dbReference type="Proteomes" id="UP000499080">
    <property type="component" value="Unassembled WGS sequence"/>
</dbReference>
<keyword evidence="2" id="KW-1185">Reference proteome</keyword>
<name>A0A4Y2D803_ARAVE</name>
<dbReference type="EMBL" id="BGPR01000310">
    <property type="protein sequence ID" value="GBM12226.1"/>
    <property type="molecule type" value="Genomic_DNA"/>
</dbReference>
<gene>
    <name evidence="1" type="ORF">AVEN_21029_1</name>
</gene>
<sequence>MNCEEKLAWSELQDKLMSITGRLHMWPLVLVQPLSRKFDECVYSYSELLSCMKQLLLSFEVIPVDGNVRLGMAVQVLETPGVAVFRDGFQLGRNITLDVRKPLALQG</sequence>
<protein>
    <submittedName>
        <fullName evidence="1">Uncharacterized protein</fullName>
    </submittedName>
</protein>